<dbReference type="InterPro" id="IPR036726">
    <property type="entry name" value="GTP1_OBG_dom_sf"/>
</dbReference>
<sequence>MFLDETTIYVKAGHGGAGGKHFLREKYKPFGGPAGGDGGAGGSVYLQADTGLNSLNDFRYKREFSAQDGQNGMRNKMAGRTADDIVISVPCGTVVRRAETKKIIVDLTTPGERFLLAKGGKGGQGNYHFASSRNQAPTYAQPGLPGEELRVELELKLIADAGLVGLPNAGKSTLLKMLTNAKPKIGDYPFTTLSPNLGILPLYKKNLVLADIPGLIEGASGGAGLGDEFLRHIERTKIIVHLVDASGLSGDPARNYRTIQRELKAYSAKLARKKQLVVFNKIDVPESAENIARFKQEFPQIETLSISAAARQNLDGLPEKLYKAIYG</sequence>
<comment type="function">
    <text evidence="7">An essential GTPase which binds GTP, GDP and possibly (p)ppGpp with moderate affinity, with high nucleotide exchange rates and a fairly low GTP hydrolysis rate. Plays a role in control of the cell cycle, stress response, ribosome biogenesis and in those bacteria that undergo differentiation, in morphogenesis control.</text>
</comment>
<dbReference type="CDD" id="cd01898">
    <property type="entry name" value="Obg"/>
    <property type="match status" value="1"/>
</dbReference>
<evidence type="ECO:0000256" key="1">
    <source>
        <dbReference type="ARBA" id="ARBA00007699"/>
    </source>
</evidence>
<keyword evidence="4 7" id="KW-0378">Hydrolase</keyword>
<evidence type="ECO:0000259" key="8">
    <source>
        <dbReference type="PROSITE" id="PS51710"/>
    </source>
</evidence>
<feature type="binding site" evidence="7">
    <location>
        <begin position="165"/>
        <end position="172"/>
    </location>
    <ligand>
        <name>GTP</name>
        <dbReference type="ChEBI" id="CHEBI:37565"/>
    </ligand>
</feature>
<accession>A0A388TL20</accession>
<dbReference type="PROSITE" id="PS00905">
    <property type="entry name" value="GTP1_OBG"/>
    <property type="match status" value="1"/>
</dbReference>
<dbReference type="GO" id="GO:0005525">
    <property type="term" value="F:GTP binding"/>
    <property type="evidence" value="ECO:0007669"/>
    <property type="project" value="UniProtKB-UniRule"/>
</dbReference>
<evidence type="ECO:0000313" key="11">
    <source>
        <dbReference type="Proteomes" id="UP000275925"/>
    </source>
</evidence>
<evidence type="ECO:0000256" key="4">
    <source>
        <dbReference type="ARBA" id="ARBA00022801"/>
    </source>
</evidence>
<evidence type="ECO:0000259" key="9">
    <source>
        <dbReference type="PROSITE" id="PS51883"/>
    </source>
</evidence>
<feature type="binding site" evidence="7">
    <location>
        <begin position="190"/>
        <end position="194"/>
    </location>
    <ligand>
        <name>GTP</name>
        <dbReference type="ChEBI" id="CHEBI:37565"/>
    </ligand>
</feature>
<keyword evidence="6 7" id="KW-0342">GTP-binding</keyword>
<dbReference type="HAMAP" id="MF_01454">
    <property type="entry name" value="GTPase_Obg"/>
    <property type="match status" value="1"/>
</dbReference>
<dbReference type="InterPro" id="IPR006074">
    <property type="entry name" value="GTP1-OBG_CS"/>
</dbReference>
<dbReference type="InterPro" id="IPR031167">
    <property type="entry name" value="G_OBG"/>
</dbReference>
<dbReference type="PANTHER" id="PTHR11702">
    <property type="entry name" value="DEVELOPMENTALLY REGULATED GTP-BINDING PROTEIN-RELATED"/>
    <property type="match status" value="1"/>
</dbReference>
<dbReference type="Pfam" id="PF01926">
    <property type="entry name" value="MMR_HSR1"/>
    <property type="match status" value="1"/>
</dbReference>
<dbReference type="PROSITE" id="PS51883">
    <property type="entry name" value="OBG"/>
    <property type="match status" value="1"/>
</dbReference>
<evidence type="ECO:0000256" key="7">
    <source>
        <dbReference type="HAMAP-Rule" id="MF_01454"/>
    </source>
</evidence>
<dbReference type="InterPro" id="IPR014100">
    <property type="entry name" value="GTP-bd_Obg/CgtA"/>
</dbReference>
<dbReference type="Proteomes" id="UP000275925">
    <property type="component" value="Unassembled WGS sequence"/>
</dbReference>
<dbReference type="InterPro" id="IPR006169">
    <property type="entry name" value="GTP1_OBG_dom"/>
</dbReference>
<comment type="cofactor">
    <cofactor evidence="7">
        <name>Mg(2+)</name>
        <dbReference type="ChEBI" id="CHEBI:18420"/>
    </cofactor>
</comment>
<organism evidence="10 11">
    <name type="scientific">Candidatus Termititenax persephonae</name>
    <dbReference type="NCBI Taxonomy" id="2218525"/>
    <lineage>
        <taxon>Bacteria</taxon>
        <taxon>Bacillati</taxon>
        <taxon>Candidatus Margulisiibacteriota</taxon>
        <taxon>Candidatus Termititenacia</taxon>
        <taxon>Candidatus Termititenacales</taxon>
        <taxon>Candidatus Termititenacaceae</taxon>
        <taxon>Candidatus Termititenax</taxon>
    </lineage>
</organism>
<dbReference type="SUPFAM" id="SSF52540">
    <property type="entry name" value="P-loop containing nucleoside triphosphate hydrolases"/>
    <property type="match status" value="1"/>
</dbReference>
<dbReference type="AlphaFoldDB" id="A0A388TL20"/>
<comment type="similarity">
    <text evidence="1 7">Belongs to the TRAFAC class OBG-HflX-like GTPase superfamily. OBG GTPase family.</text>
</comment>
<evidence type="ECO:0000313" key="10">
    <source>
        <dbReference type="EMBL" id="GBR77167.1"/>
    </source>
</evidence>
<dbReference type="NCBIfam" id="TIGR02729">
    <property type="entry name" value="Obg_CgtA"/>
    <property type="match status" value="1"/>
</dbReference>
<dbReference type="InterPro" id="IPR006073">
    <property type="entry name" value="GTP-bd"/>
</dbReference>
<dbReference type="EMBL" id="BGZO01000127">
    <property type="protein sequence ID" value="GBR77167.1"/>
    <property type="molecule type" value="Genomic_DNA"/>
</dbReference>
<dbReference type="Pfam" id="PF01018">
    <property type="entry name" value="GTP1_OBG"/>
    <property type="match status" value="1"/>
</dbReference>
<feature type="domain" description="OBG-type G" evidence="8">
    <location>
        <begin position="159"/>
        <end position="326"/>
    </location>
</feature>
<gene>
    <name evidence="10" type="primary">cgtA</name>
    <name evidence="7" type="synonym">obg</name>
    <name evidence="10" type="ORF">NO2_1596</name>
</gene>
<evidence type="ECO:0000256" key="3">
    <source>
        <dbReference type="ARBA" id="ARBA00022741"/>
    </source>
</evidence>
<keyword evidence="2 7" id="KW-0963">Cytoplasm</keyword>
<dbReference type="PANTHER" id="PTHR11702:SF31">
    <property type="entry name" value="MITOCHONDRIAL RIBOSOME-ASSOCIATED GTPASE 2"/>
    <property type="match status" value="1"/>
</dbReference>
<dbReference type="NCBIfam" id="NF008955">
    <property type="entry name" value="PRK12297.1"/>
    <property type="match status" value="1"/>
</dbReference>
<dbReference type="InterPro" id="IPR027417">
    <property type="entry name" value="P-loop_NTPase"/>
</dbReference>
<feature type="binding site" evidence="7">
    <location>
        <begin position="280"/>
        <end position="283"/>
    </location>
    <ligand>
        <name>GTP</name>
        <dbReference type="ChEBI" id="CHEBI:37565"/>
    </ligand>
</feature>
<feature type="binding site" evidence="7">
    <location>
        <position position="172"/>
    </location>
    <ligand>
        <name>Mg(2+)</name>
        <dbReference type="ChEBI" id="CHEBI:18420"/>
    </ligand>
</feature>
<feature type="binding site" evidence="7">
    <location>
        <begin position="211"/>
        <end position="214"/>
    </location>
    <ligand>
        <name>GTP</name>
        <dbReference type="ChEBI" id="CHEBI:37565"/>
    </ligand>
</feature>
<protein>
    <recommendedName>
        <fullName evidence="7">GTPase Obg</fullName>
        <ecNumber evidence="7">3.6.5.-</ecNumber>
    </recommendedName>
    <alternativeName>
        <fullName evidence="7">GTP-binding protein Obg</fullName>
    </alternativeName>
</protein>
<dbReference type="PROSITE" id="PS51710">
    <property type="entry name" value="G_OBG"/>
    <property type="match status" value="1"/>
</dbReference>
<dbReference type="GO" id="GO:0005737">
    <property type="term" value="C:cytoplasm"/>
    <property type="evidence" value="ECO:0007669"/>
    <property type="project" value="UniProtKB-SubCell"/>
</dbReference>
<keyword evidence="7" id="KW-0479">Metal-binding</keyword>
<feature type="binding site" evidence="7">
    <location>
        <position position="192"/>
    </location>
    <ligand>
        <name>Mg(2+)</name>
        <dbReference type="ChEBI" id="CHEBI:18420"/>
    </ligand>
</feature>
<evidence type="ECO:0000256" key="6">
    <source>
        <dbReference type="ARBA" id="ARBA00023134"/>
    </source>
</evidence>
<dbReference type="SUPFAM" id="SSF82051">
    <property type="entry name" value="Obg GTP-binding protein N-terminal domain"/>
    <property type="match status" value="1"/>
</dbReference>
<comment type="caution">
    <text evidence="10">The sequence shown here is derived from an EMBL/GenBank/DDBJ whole genome shotgun (WGS) entry which is preliminary data.</text>
</comment>
<dbReference type="NCBIfam" id="NF008956">
    <property type="entry name" value="PRK12299.1"/>
    <property type="match status" value="1"/>
</dbReference>
<dbReference type="PRINTS" id="PR00326">
    <property type="entry name" value="GTP1OBG"/>
</dbReference>
<dbReference type="GO" id="GO:0003924">
    <property type="term" value="F:GTPase activity"/>
    <property type="evidence" value="ECO:0007669"/>
    <property type="project" value="UniProtKB-UniRule"/>
</dbReference>
<evidence type="ECO:0000256" key="5">
    <source>
        <dbReference type="ARBA" id="ARBA00022842"/>
    </source>
</evidence>
<comment type="subunit">
    <text evidence="7">Monomer.</text>
</comment>
<feature type="binding site" evidence="7">
    <location>
        <begin position="307"/>
        <end position="309"/>
    </location>
    <ligand>
        <name>GTP</name>
        <dbReference type="ChEBI" id="CHEBI:37565"/>
    </ligand>
</feature>
<keyword evidence="11" id="KW-1185">Reference proteome</keyword>
<feature type="domain" description="Obg" evidence="9">
    <location>
        <begin position="1"/>
        <end position="158"/>
    </location>
</feature>
<reference evidence="10 11" key="1">
    <citation type="journal article" date="2019" name="ISME J.">
        <title>Genome analyses of uncultured TG2/ZB3 bacteria in 'Margulisbacteria' specifically attached to ectosymbiotic spirochetes of protists in the termite gut.</title>
        <authorList>
            <person name="Utami Y.D."/>
            <person name="Kuwahara H."/>
            <person name="Igai K."/>
            <person name="Murakami T."/>
            <person name="Sugaya K."/>
            <person name="Morikawa T."/>
            <person name="Nagura Y."/>
            <person name="Yuki M."/>
            <person name="Deevong P."/>
            <person name="Inoue T."/>
            <person name="Kihara K."/>
            <person name="Lo N."/>
            <person name="Yamada A."/>
            <person name="Ohkuma M."/>
            <person name="Hongoh Y."/>
        </authorList>
    </citation>
    <scope>NUCLEOTIDE SEQUENCE [LARGE SCALE GENOMIC DNA]</scope>
    <source>
        <strain evidence="10">NkOx7-02</strain>
    </source>
</reference>
<dbReference type="Gene3D" id="3.40.50.300">
    <property type="entry name" value="P-loop containing nucleotide triphosphate hydrolases"/>
    <property type="match status" value="1"/>
</dbReference>
<keyword evidence="3 7" id="KW-0547">Nucleotide-binding</keyword>
<keyword evidence="5 7" id="KW-0460">Magnesium</keyword>
<dbReference type="EC" id="3.6.5.-" evidence="7"/>
<proteinExistence type="inferred from homology"/>
<comment type="subcellular location">
    <subcellularLocation>
        <location evidence="7">Cytoplasm</location>
    </subcellularLocation>
</comment>
<dbReference type="GO" id="GO:0042254">
    <property type="term" value="P:ribosome biogenesis"/>
    <property type="evidence" value="ECO:0007669"/>
    <property type="project" value="UniProtKB-UniRule"/>
</dbReference>
<dbReference type="GO" id="GO:0000287">
    <property type="term" value="F:magnesium ion binding"/>
    <property type="evidence" value="ECO:0007669"/>
    <property type="project" value="InterPro"/>
</dbReference>
<dbReference type="FunFam" id="2.70.210.12:FF:000001">
    <property type="entry name" value="GTPase Obg"/>
    <property type="match status" value="1"/>
</dbReference>
<dbReference type="InterPro" id="IPR045086">
    <property type="entry name" value="OBG_GTPase"/>
</dbReference>
<name>A0A388TL20_9BACT</name>
<dbReference type="PIRSF" id="PIRSF002401">
    <property type="entry name" value="GTP_bd_Obg/CgtA"/>
    <property type="match status" value="1"/>
</dbReference>
<evidence type="ECO:0000256" key="2">
    <source>
        <dbReference type="ARBA" id="ARBA00022490"/>
    </source>
</evidence>
<dbReference type="Gene3D" id="2.70.210.12">
    <property type="entry name" value="GTP1/OBG domain"/>
    <property type="match status" value="1"/>
</dbReference>